<evidence type="ECO:0000313" key="1">
    <source>
        <dbReference type="EMBL" id="CEG43762.1"/>
    </source>
</evidence>
<reference evidence="2" key="1">
    <citation type="submission" date="2014-09" db="EMBL/GenBank/DDBJ databases">
        <authorList>
            <person name="Sharma Rahul"/>
            <person name="Thines Marco"/>
        </authorList>
    </citation>
    <scope>NUCLEOTIDE SEQUENCE [LARGE SCALE GENOMIC DNA]</scope>
</reference>
<accession>A0A0P1AQY9</accession>
<keyword evidence="2" id="KW-1185">Reference proteome</keyword>
<dbReference type="InterPro" id="IPR011989">
    <property type="entry name" value="ARM-like"/>
</dbReference>
<dbReference type="OrthoDB" id="428850at2759"/>
<dbReference type="InterPro" id="IPR016024">
    <property type="entry name" value="ARM-type_fold"/>
</dbReference>
<dbReference type="Gene3D" id="1.25.10.10">
    <property type="entry name" value="Leucine-rich Repeat Variant"/>
    <property type="match status" value="1"/>
</dbReference>
<dbReference type="GO" id="GO:0036064">
    <property type="term" value="C:ciliary basal body"/>
    <property type="evidence" value="ECO:0007669"/>
    <property type="project" value="InterPro"/>
</dbReference>
<dbReference type="RefSeq" id="XP_024580131.1">
    <property type="nucleotide sequence ID" value="XM_024729788.1"/>
</dbReference>
<evidence type="ECO:0000313" key="2">
    <source>
        <dbReference type="Proteomes" id="UP000054928"/>
    </source>
</evidence>
<dbReference type="EMBL" id="CCYD01000810">
    <property type="protein sequence ID" value="CEG43762.1"/>
    <property type="molecule type" value="Genomic_DNA"/>
</dbReference>
<dbReference type="GO" id="GO:0010457">
    <property type="term" value="P:centriole-centriole cohesion"/>
    <property type="evidence" value="ECO:0007669"/>
    <property type="project" value="TreeGrafter"/>
</dbReference>
<dbReference type="PANTHER" id="PTHR31691:SF1">
    <property type="entry name" value="ROTATIN"/>
    <property type="match status" value="1"/>
</dbReference>
<dbReference type="InterPro" id="IPR030791">
    <property type="entry name" value="Rotatin"/>
</dbReference>
<dbReference type="GO" id="GO:0032053">
    <property type="term" value="P:ciliary basal body organization"/>
    <property type="evidence" value="ECO:0007669"/>
    <property type="project" value="TreeGrafter"/>
</dbReference>
<protein>
    <submittedName>
        <fullName evidence="1">Armadillo-type fold</fullName>
    </submittedName>
</protein>
<dbReference type="GO" id="GO:0007099">
    <property type="term" value="P:centriole replication"/>
    <property type="evidence" value="ECO:0007669"/>
    <property type="project" value="TreeGrafter"/>
</dbReference>
<sequence length="2099" mass="236234">MSDAASGRINALVLKLRHPLTRIRHRALHTLLFKLREHLIHYKELEPLHCTLVPALLACLEPPMGVETLHVLQLLVQNHSEAFLASLQHHGAAEKLQRAANANPELQTSFDQLLKQIYTTKLVEVDCKSKKQTGNPKENLQPKAEPKIVSKMLTNRRLAPKVDELEASGWRFAQVTLVSADDQYLFEFEVKLQLRTETRDIVAACAIFRNDILRNFPAELFLQRPLILQYLLHLLQQPLLPEMPRMINEESSDILMEKAMEISLGVNYFDELGSATYSSKRGHVCGAIVMASLKAIESFLYALRLSRRVSLDPTYVVHKSRALVESSDSYETLRVLYPRARVEVGEDVLSISERRTDSHLEQFSFSGAIYKLFVCILPLLRSARHPRLHLLNLLISALPDLPEQSRTDPTITSVQQLDKLRLERIFDIICGICRPFQASQLGHSVINSDLELTHSMTWKFVELVIRLLRLYSAHHFLVVDVKSESNEGRCSTKSDKIIVPRQLWESVKTWIANPVFSSLFAKKWDKDSIIQDFSQIDATIYAFVQLKQSSRQDAKQILDFVEFAKEHRETDFELKEKPDFLTIDVARKALQARTAFGESNVKAIADAALLTIRSVMTAEAGNDDRRPTDNDLENIQFILCDLLSGLGQMTTSTSNEAIVYYFFHGFSELTDSLYNENSQGLSDYRHQCFVKILAEPKFLTLLLLILATHNDANDQVNNAALWATFRTALHQLTGDKVALFEPVIPLIQHFAYIESSEMSSQDQHQTQSKLAEILIELESIVPDHTRYLSICRCLLHKSSYIRKAAASGILRILSRTCSTSADWISKHREVLQDPFGGPYSNDGENVNLEVTLMETPLPVSQTKAYTPNENELSAQLSKLSHLYKVISGTSSTLQGMRVAALKELVVVFENASAETFTLFEELARFSDLTKIIHASLRTEAGQINSPLVYQSLLLLRTLLFRSRMLRSAVQHTSDMVELYFLLIFHPLSSIRAQMYYIILLLTCSAENFIPHKAQMEYLKNDDGSEIINARIPDMLKSTFGLYSNRWARCFVVTLSLQQHLQATFKQLTTQSNVLWLQEIQSIVCQKSSGCCTDEMGLRGSDHLASALSAEYAFIARRLREAPSHGKCLNALYHLMMICKAWCVGREHFVNEWEADFERYVTKPPKSDRDEVILGSLVSTLSIVFSAMTREEQLRALVVVKRKFLPLLKISKSAIFPLQMARLLLNVSTSKVKDLFLSLAADTDIISTICTKYSAAYAIESVLHSLMLEVLLQFAQGVGENATSRLSKPSRDKICKRLVEMIAPLLTVVCRHRIPGSFMKRDVFIAASQCMIAILQTLPSASLTSSNSTLQHTDSSILLDGSWASRFLFDHVSPIRELGYRVIEQNAAINPPSLQLVEMAAEISTDKTESDAVRAAACSATMQNILQFHERTKEQQAALSTIFHGNTFAGKVVRILFSILKSNKLLVHTASAFLRLIRVTFVQNDTIASRFGDMQKELEKAQEDYDIYPLLIQALSVREWKLKCYRYCSSCMLLSHCDDIAWRHSLLPAILETINELLNLLQTICRRNEFDQVAFFLLHTTLQYQVMELVKEIYDLMDDIHLENKYYEVLDLSASTLSILAMQTFDQKNIRDFLSSTASDIGANFILTVAKLLEPQHPIKFRVSFCRAVAAVSLLIPGSYQAIDAAVIKSLCSNLFELYQELAQLRLADTKSASEAKDRASSLASIRRVACALQVLLESRQPSLRPLVHIKRGVPFAMTSIKELFTAIRIAGGLSGSRNRSSNDVSASSRDAYVLDLFSCIQTHMEILTSIIGGDEDNQQLVKDEGLLHVILTNWNMMKTAHMRGSELMIRTLYLLANYIYGNDKAKKSLLTFLTPGTGKGDTSTSLVSLLLDLANFRGEMTAFNTQGNFGKTIPSEADMALSNAACQVLKAALLNSDCMLNSVKTGSIPKLVSSLQDRLSIACSEEGARYLYTSVGTVLSFVFDDVFHLSDQNIRHHGCLFVRNLSLSQAAKNHFAFWEELLDPMVDLCVRASGETPRDLICLDYISVALWSLVYDNQKARALLLSKPATLRSLKQVLSSQSSDDIGKNLQRVLMLVEA</sequence>
<dbReference type="Proteomes" id="UP000054928">
    <property type="component" value="Unassembled WGS sequence"/>
</dbReference>
<dbReference type="GO" id="GO:0005814">
    <property type="term" value="C:centriole"/>
    <property type="evidence" value="ECO:0007669"/>
    <property type="project" value="TreeGrafter"/>
</dbReference>
<dbReference type="GeneID" id="36409109"/>
<organism evidence="1 2">
    <name type="scientific">Plasmopara halstedii</name>
    <name type="common">Downy mildew of sunflower</name>
    <dbReference type="NCBI Taxonomy" id="4781"/>
    <lineage>
        <taxon>Eukaryota</taxon>
        <taxon>Sar</taxon>
        <taxon>Stramenopiles</taxon>
        <taxon>Oomycota</taxon>
        <taxon>Peronosporomycetes</taxon>
        <taxon>Peronosporales</taxon>
        <taxon>Peronosporaceae</taxon>
        <taxon>Plasmopara</taxon>
    </lineage>
</organism>
<dbReference type="OMA" id="WARCFIA"/>
<dbReference type="SUPFAM" id="SSF48371">
    <property type="entry name" value="ARM repeat"/>
    <property type="match status" value="1"/>
</dbReference>
<dbReference type="PANTHER" id="PTHR31691">
    <property type="entry name" value="ROTATIN"/>
    <property type="match status" value="1"/>
</dbReference>
<dbReference type="GO" id="GO:0005813">
    <property type="term" value="C:centrosome"/>
    <property type="evidence" value="ECO:0007669"/>
    <property type="project" value="InterPro"/>
</dbReference>
<name>A0A0P1AQY9_PLAHL</name>
<proteinExistence type="predicted"/>